<sequence>MIKDDLQTKVVEQAALIAAALKKGKDVEVRRTAAGISVAEVSKKVVCR</sequence>
<evidence type="ECO:0000313" key="1">
    <source>
        <dbReference type="EMBL" id="DAE31298.1"/>
    </source>
</evidence>
<name>A0A8S5RJM1_9VIRU</name>
<reference evidence="1" key="1">
    <citation type="journal article" date="2021" name="Proc. Natl. Acad. Sci. U.S.A.">
        <title>A Catalog of Tens of Thousands of Viruses from Human Metagenomes Reveals Hidden Associations with Chronic Diseases.</title>
        <authorList>
            <person name="Tisza M.J."/>
            <person name="Buck C.B."/>
        </authorList>
    </citation>
    <scope>NUCLEOTIDE SEQUENCE</scope>
    <source>
        <strain evidence="1">CtHG14</strain>
    </source>
</reference>
<accession>A0A8S5RJM1</accession>
<organism evidence="1">
    <name type="scientific">virus sp. ctHG14</name>
    <dbReference type="NCBI Taxonomy" id="2827626"/>
    <lineage>
        <taxon>Viruses</taxon>
    </lineage>
</organism>
<proteinExistence type="predicted"/>
<dbReference type="EMBL" id="BK059106">
    <property type="protein sequence ID" value="DAE31298.1"/>
    <property type="molecule type" value="Genomic_DNA"/>
</dbReference>
<protein>
    <submittedName>
        <fullName evidence="1">Uncharacterized protein</fullName>
    </submittedName>
</protein>